<protein>
    <recommendedName>
        <fullName evidence="4">ORC1/DEAH AAA+ ATPase domain-containing protein</fullName>
    </recommendedName>
</protein>
<evidence type="ECO:0000313" key="5">
    <source>
        <dbReference type="EMBL" id="GIE00460.1"/>
    </source>
</evidence>
<accession>A0ABQ3YSG8</accession>
<dbReference type="InterPro" id="IPR011990">
    <property type="entry name" value="TPR-like_helical_dom_sf"/>
</dbReference>
<dbReference type="EMBL" id="BOML01000014">
    <property type="protein sequence ID" value="GIE00460.1"/>
    <property type="molecule type" value="Genomic_DNA"/>
</dbReference>
<evidence type="ECO:0000256" key="3">
    <source>
        <dbReference type="SAM" id="MobiDB-lite"/>
    </source>
</evidence>
<organism evidence="5 6">
    <name type="scientific">Paractinoplanes durhamensis</name>
    <dbReference type="NCBI Taxonomy" id="113563"/>
    <lineage>
        <taxon>Bacteria</taxon>
        <taxon>Bacillati</taxon>
        <taxon>Actinomycetota</taxon>
        <taxon>Actinomycetes</taxon>
        <taxon>Micromonosporales</taxon>
        <taxon>Micromonosporaceae</taxon>
        <taxon>Paractinoplanes</taxon>
    </lineage>
</organism>
<dbReference type="RefSeq" id="WP_203726095.1">
    <property type="nucleotide sequence ID" value="NZ_BAAATX010000002.1"/>
</dbReference>
<comment type="caution">
    <text evidence="5">The sequence shown here is derived from an EMBL/GenBank/DDBJ whole genome shotgun (WGS) entry which is preliminary data.</text>
</comment>
<name>A0ABQ3YSG8_9ACTN</name>
<dbReference type="PANTHER" id="PTHR45641:SF19">
    <property type="entry name" value="NEPHROCYSTIN-3"/>
    <property type="match status" value="1"/>
</dbReference>
<keyword evidence="6" id="KW-1185">Reference proteome</keyword>
<dbReference type="Pfam" id="PF13401">
    <property type="entry name" value="AAA_22"/>
    <property type="match status" value="1"/>
</dbReference>
<feature type="region of interest" description="Disordered" evidence="3">
    <location>
        <begin position="1156"/>
        <end position="1187"/>
    </location>
</feature>
<keyword evidence="2" id="KW-0802">TPR repeat</keyword>
<dbReference type="Gene3D" id="3.40.50.300">
    <property type="entry name" value="P-loop containing nucleotide triphosphate hydrolases"/>
    <property type="match status" value="1"/>
</dbReference>
<dbReference type="SMART" id="SM00028">
    <property type="entry name" value="TPR"/>
    <property type="match status" value="4"/>
</dbReference>
<evidence type="ECO:0000313" key="6">
    <source>
        <dbReference type="Proteomes" id="UP000637628"/>
    </source>
</evidence>
<evidence type="ECO:0000256" key="2">
    <source>
        <dbReference type="ARBA" id="ARBA00022803"/>
    </source>
</evidence>
<keyword evidence="1" id="KW-0677">Repeat</keyword>
<dbReference type="Proteomes" id="UP000637628">
    <property type="component" value="Unassembled WGS sequence"/>
</dbReference>
<evidence type="ECO:0000259" key="4">
    <source>
        <dbReference type="Pfam" id="PF13401"/>
    </source>
</evidence>
<sequence>MGVLEIAQVGRGDDPFFEVRWRRSVLVPRSGDDGSFMLTVSRESLAPPAAAPPPRAWPVPAEQGTTLADALSWYLEEYVHHPTGPGGRRSKYVLEALRDWGRDVFHHLFSTRSARAALTEAVSGTLFDGHRIAVLSDDPTVLAWPWEALFGEMSEPIGLSAVVERWYIGAVARPDQPDAPRSESGLDVLLVTARAVAKDIPYRIVGRELAASRDIRLTLLRPATLAALADATGERGRHWDVLHFDCHGWWGMTTDGVEQAHLLLPNAEGDLRPCSSRQLVQAIGARCPRTIVINACRSAKADGASGLPYVSLATGLLQHARVQEVTAMAYNLHRDAAAPFVEAFYGCLAKGAGSADAALSSRRMMNLRAQRTCIGGTVTVKDWLIPVVYTRADDTHADLRGEVVIWPPAFTPDAAAPDEDEGFVGHDDEIQALDRAVDAGTQLVFVHGLIGQGKTALLREFQWWRDRTGDHRPTLWVDFEQQSGASDVLWTMAQALPDPPVSRPSDDLLERRIVDALNEHPRLVVWDHTHLAEPPVGGLPTAGAYTDADRGRLAGLVGRLRPGISVVLAAGRQESSWLQASCRSFTLLLPGLNNDDRWALVRAVHGHNEPVAPDESRLATEEHLTALVTFLAGHPMLTRHVARLRPGRPAADAMLDALREGAGIPADLDVDGERIRPALHCLRHPSLARVIPQILLHGPVVDWWVLAEALREMYGDEAEAILAKATSLLRAAGLADSHGAIHPMLGGAMRAQIGAVPVSHDEALAFLAAVRARMRDSGQPGLAVALVDRAADLAIDHRQFDDARQFGLQLLRVGEVERGQWTLDLCATLTGSASQQPGVEVAEALQRAELALSHRQFDQARRWTGLAQARIRSTAGPVSADLRARLLRSQGMLAEATSDWNKFGQSMIAASRLVAEITDTALAVQIAHYASQLATDPQQLAEVAAAISVDESVETRPGLLSYVYQVRARSRAAQGEIPQAREAARRAVSLAKLSTDGQTYANAQAVLGNVELEGGDLAAAVAAFTEAADRFEALGDRLGAGAAYNSLGRAYYRHGKMEEAGERLIDAAVCFAEGGHEHNLRTVTANFATYLEQITPEFADYMLIKWTGAKLTPLASRSHSAAVESLSGVGPASESPTPVELTRVIAAAIDQVKNEAAAAPRPEAASAKLVSDSILPSPTPDPDRASDLSRRGLRLAQNRQYDDALASLTDAVEIYRRLAATGSTDFDLSLAQTLHNVSVILAEQERHEDVLASVAEAAEVYRRVAATDPAQIPALADELHLLGRYLLELDHFDQALVIAAETVGIYRNLAAEAPRYAPELAESLHDHAMALSETDERDDAVGTMRQAVQVFRELCVARPGEFDLRLANALHGLALLLADGRRGDEALTAMAESVATVRELAADGEAESTAELGDYLRCQAELLLALEVRLDQALAAANEAVRILRALSSNLPQAYRQRLSRAEECRAVARQALKRRRGAGWPFRYRPRG</sequence>
<feature type="domain" description="ORC1/DEAH AAA+ ATPase" evidence="4">
    <location>
        <begin position="440"/>
        <end position="527"/>
    </location>
</feature>
<proteinExistence type="predicted"/>
<feature type="compositionally biased region" description="Low complexity" evidence="3">
    <location>
        <begin position="1156"/>
        <end position="1167"/>
    </location>
</feature>
<gene>
    <name evidence="5" type="ORF">Adu01nite_18100</name>
</gene>
<dbReference type="InterPro" id="IPR019734">
    <property type="entry name" value="TPR_rpt"/>
</dbReference>
<evidence type="ECO:0000256" key="1">
    <source>
        <dbReference type="ARBA" id="ARBA00022737"/>
    </source>
</evidence>
<dbReference type="Gene3D" id="1.25.40.10">
    <property type="entry name" value="Tetratricopeptide repeat domain"/>
    <property type="match status" value="3"/>
</dbReference>
<dbReference type="SUPFAM" id="SSF52540">
    <property type="entry name" value="P-loop containing nucleoside triphosphate hydrolases"/>
    <property type="match status" value="1"/>
</dbReference>
<dbReference type="InterPro" id="IPR027417">
    <property type="entry name" value="P-loop_NTPase"/>
</dbReference>
<dbReference type="SUPFAM" id="SSF48452">
    <property type="entry name" value="TPR-like"/>
    <property type="match status" value="3"/>
</dbReference>
<reference evidence="5 6" key="1">
    <citation type="submission" date="2021-01" db="EMBL/GenBank/DDBJ databases">
        <title>Whole genome shotgun sequence of Actinoplanes durhamensis NBRC 14914.</title>
        <authorList>
            <person name="Komaki H."/>
            <person name="Tamura T."/>
        </authorList>
    </citation>
    <scope>NUCLEOTIDE SEQUENCE [LARGE SCALE GENOMIC DNA]</scope>
    <source>
        <strain evidence="5 6">NBRC 14914</strain>
    </source>
</reference>
<dbReference type="InterPro" id="IPR049945">
    <property type="entry name" value="AAA_22"/>
</dbReference>
<dbReference type="PANTHER" id="PTHR45641">
    <property type="entry name" value="TETRATRICOPEPTIDE REPEAT PROTEIN (AFU_ORTHOLOGUE AFUA_6G03870)"/>
    <property type="match status" value="1"/>
</dbReference>